<organism evidence="2 3">
    <name type="scientific">Gibberella nygamai</name>
    <name type="common">Bean root rot disease fungus</name>
    <name type="synonym">Fusarium nygamai</name>
    <dbReference type="NCBI Taxonomy" id="42673"/>
    <lineage>
        <taxon>Eukaryota</taxon>
        <taxon>Fungi</taxon>
        <taxon>Dikarya</taxon>
        <taxon>Ascomycota</taxon>
        <taxon>Pezizomycotina</taxon>
        <taxon>Sordariomycetes</taxon>
        <taxon>Hypocreomycetidae</taxon>
        <taxon>Hypocreales</taxon>
        <taxon>Nectriaceae</taxon>
        <taxon>Fusarium</taxon>
        <taxon>Fusarium fujikuroi species complex</taxon>
    </lineage>
</organism>
<evidence type="ECO:0000313" key="2">
    <source>
        <dbReference type="EMBL" id="PNP85445.1"/>
    </source>
</evidence>
<dbReference type="AlphaFoldDB" id="A0A2K0WT32"/>
<feature type="domain" description="F-box" evidence="1">
    <location>
        <begin position="9"/>
        <end position="53"/>
    </location>
</feature>
<evidence type="ECO:0000313" key="3">
    <source>
        <dbReference type="Proteomes" id="UP000236664"/>
    </source>
</evidence>
<protein>
    <recommendedName>
        <fullName evidence="1">F-box domain-containing protein</fullName>
    </recommendedName>
</protein>
<reference evidence="2 3" key="1">
    <citation type="submission" date="2017-06" db="EMBL/GenBank/DDBJ databases">
        <title>Genome of Fusarium nygamai isolate CS10214.</title>
        <authorList>
            <person name="Gardiner D.M."/>
            <person name="Obanor F."/>
            <person name="Kazan K."/>
        </authorList>
    </citation>
    <scope>NUCLEOTIDE SEQUENCE [LARGE SCALE GENOMIC DNA]</scope>
    <source>
        <strain evidence="2 3">CS10214</strain>
    </source>
</reference>
<evidence type="ECO:0000259" key="1">
    <source>
        <dbReference type="PROSITE" id="PS50181"/>
    </source>
</evidence>
<dbReference type="EMBL" id="MTQA01000019">
    <property type="protein sequence ID" value="PNP85445.1"/>
    <property type="molecule type" value="Genomic_DNA"/>
</dbReference>
<sequence>MVSFTPSTHFKLPQLPKELRNAIYVHLDTNDTKSLRVTCSAMAKDLPLHFDRVFISANSRNIQVFNSIANHETYRHQVTEIIWDDARLCSGPEREEDRRDFYNLGSDPDFAEGANGCPRWFKAGSNISDDPPCHPSCNTTASEHMGLQECWAYYRTLLEDQRQVLASDKDIESFKLGLQHFTRLKRVTVTPATHGRVGQQLYRTPMIRAFPHGFKYPLPQAWPHSSMTEGSHEVLPWVSEDGDRIYQQVYGIGCTAEKYRNKWRGYRLVTQALVDCENKVTEFVVGGNEVKTGLNCRIFDQRCVEYDNLITLLKQPNFELLSLDLFTGALEDEDWVSYKTGLLRDALAQAKTILHFRLRATTEIQDAFPQRLDPEDLEEYLFPLRTIFPIDDWRQLRYFGMSNMLVDIDDLIGLLADLPPSLQCVELSHLAFGSLDQGYDALLRAMRDTLDWRLRPMEKRPRVHMVASTRTQRPGRSGMFVEIDDAIYSYLYGSGNNPFEDDSDAISPGQGGVQRDAFNPKFAAPF</sequence>
<dbReference type="InterPro" id="IPR001810">
    <property type="entry name" value="F-box_dom"/>
</dbReference>
<name>A0A2K0WT32_GIBNY</name>
<keyword evidence="3" id="KW-1185">Reference proteome</keyword>
<dbReference type="STRING" id="42673.A0A2K0WT32"/>
<accession>A0A2K0WT32</accession>
<gene>
    <name evidence="2" type="ORF">FNYG_01274</name>
</gene>
<proteinExistence type="predicted"/>
<dbReference type="Proteomes" id="UP000236664">
    <property type="component" value="Unassembled WGS sequence"/>
</dbReference>
<comment type="caution">
    <text evidence="2">The sequence shown here is derived from an EMBL/GenBank/DDBJ whole genome shotgun (WGS) entry which is preliminary data.</text>
</comment>
<dbReference type="PROSITE" id="PS50181">
    <property type="entry name" value="FBOX"/>
    <property type="match status" value="1"/>
</dbReference>
<dbReference type="OrthoDB" id="5422579at2759"/>